<keyword evidence="2" id="KW-0732">Signal</keyword>
<name>A0A2S3II63_9POAL</name>
<feature type="region of interest" description="Disordered" evidence="1">
    <location>
        <begin position="32"/>
        <end position="56"/>
    </location>
</feature>
<protein>
    <submittedName>
        <fullName evidence="3">Uncharacterized protein</fullName>
    </submittedName>
</protein>
<sequence>MQEVRRIMAGVGKLGPGLKLLLVVVLVASASDGSDASRLPKGAPTAAGEQHLHSSNGGLVASSAKLAVGSKASAGHSGCTFNPNNSGRRCP</sequence>
<evidence type="ECO:0000313" key="3">
    <source>
        <dbReference type="EMBL" id="PAN45048.2"/>
    </source>
</evidence>
<evidence type="ECO:0000256" key="2">
    <source>
        <dbReference type="SAM" id="SignalP"/>
    </source>
</evidence>
<evidence type="ECO:0000256" key="1">
    <source>
        <dbReference type="SAM" id="MobiDB-lite"/>
    </source>
</evidence>
<organism evidence="3">
    <name type="scientific">Panicum hallii</name>
    <dbReference type="NCBI Taxonomy" id="206008"/>
    <lineage>
        <taxon>Eukaryota</taxon>
        <taxon>Viridiplantae</taxon>
        <taxon>Streptophyta</taxon>
        <taxon>Embryophyta</taxon>
        <taxon>Tracheophyta</taxon>
        <taxon>Spermatophyta</taxon>
        <taxon>Magnoliopsida</taxon>
        <taxon>Liliopsida</taxon>
        <taxon>Poales</taxon>
        <taxon>Poaceae</taxon>
        <taxon>PACMAD clade</taxon>
        <taxon>Panicoideae</taxon>
        <taxon>Panicodae</taxon>
        <taxon>Paniceae</taxon>
        <taxon>Panicinae</taxon>
        <taxon>Panicum</taxon>
        <taxon>Panicum sect. Panicum</taxon>
    </lineage>
</organism>
<feature type="compositionally biased region" description="Polar residues" evidence="1">
    <location>
        <begin position="79"/>
        <end position="91"/>
    </location>
</feature>
<reference evidence="3" key="1">
    <citation type="submission" date="2018-04" db="EMBL/GenBank/DDBJ databases">
        <title>WGS assembly of Panicum hallii.</title>
        <authorList>
            <person name="Lovell J."/>
            <person name="Jenkins J."/>
            <person name="Lowry D."/>
            <person name="Mamidi S."/>
            <person name="Sreedasyam A."/>
            <person name="Weng X."/>
            <person name="Barry K."/>
            <person name="Bonette J."/>
            <person name="Campitelli B."/>
            <person name="Daum C."/>
            <person name="Gordon S."/>
            <person name="Gould B."/>
            <person name="Lipzen A."/>
            <person name="Macqueen A."/>
            <person name="Palacio-Mejia J."/>
            <person name="Plott C."/>
            <person name="Shakirov E."/>
            <person name="Shu S."/>
            <person name="Yoshinaga Y."/>
            <person name="Zane M."/>
            <person name="Rokhsar D."/>
            <person name="Grimwood J."/>
            <person name="Schmutz J."/>
            <person name="Juenger T."/>
        </authorList>
    </citation>
    <scope>NUCLEOTIDE SEQUENCE [LARGE SCALE GENOMIC DNA]</scope>
    <source>
        <strain evidence="3">FIL2</strain>
    </source>
</reference>
<feature type="chain" id="PRO_5015604297" evidence="2">
    <location>
        <begin position="37"/>
        <end position="91"/>
    </location>
</feature>
<proteinExistence type="predicted"/>
<gene>
    <name evidence="3" type="ORF">PAHAL_9G100100</name>
</gene>
<dbReference type="AlphaFoldDB" id="A0A2S3II63"/>
<dbReference type="Gramene" id="PAN45048">
    <property type="protein sequence ID" value="PAN45048"/>
    <property type="gene ID" value="PAHAL_9G100100"/>
</dbReference>
<dbReference type="Proteomes" id="UP000243499">
    <property type="component" value="Chromosome 9"/>
</dbReference>
<dbReference type="EMBL" id="CM008054">
    <property type="protein sequence ID" value="PAN45048.2"/>
    <property type="molecule type" value="Genomic_DNA"/>
</dbReference>
<feature type="signal peptide" evidence="2">
    <location>
        <begin position="1"/>
        <end position="36"/>
    </location>
</feature>
<feature type="region of interest" description="Disordered" evidence="1">
    <location>
        <begin position="72"/>
        <end position="91"/>
    </location>
</feature>
<accession>A0A2S3II63</accession>